<keyword evidence="3" id="KW-0812">Transmembrane</keyword>
<evidence type="ECO:0000256" key="4">
    <source>
        <dbReference type="ARBA" id="ARBA00022821"/>
    </source>
</evidence>
<accession>A0A1J6L2J4</accession>
<keyword evidence="5" id="KW-1133">Transmembrane helix</keyword>
<comment type="subcellular location">
    <subcellularLocation>
        <location evidence="1">Membrane</location>
        <topology evidence="1">Multi-pass membrane protein</topology>
    </subcellularLocation>
</comment>
<dbReference type="InterPro" id="IPR004326">
    <property type="entry name" value="Mlo"/>
</dbReference>
<evidence type="ECO:0000313" key="10">
    <source>
        <dbReference type="Proteomes" id="UP000187609"/>
    </source>
</evidence>
<evidence type="ECO:0000256" key="7">
    <source>
        <dbReference type="ARBA" id="ARBA00023265"/>
    </source>
</evidence>
<gene>
    <name evidence="9" type="primary">MLO5_0</name>
    <name evidence="9" type="ORF">A4A49_22723</name>
</gene>
<dbReference type="GO" id="GO:0016020">
    <property type="term" value="C:membrane"/>
    <property type="evidence" value="ECO:0007669"/>
    <property type="project" value="UniProtKB-SubCell"/>
</dbReference>
<dbReference type="STRING" id="49451.A0A1J6L2J4"/>
<keyword evidence="10" id="KW-1185">Reference proteome</keyword>
<evidence type="ECO:0000256" key="1">
    <source>
        <dbReference type="ARBA" id="ARBA00004141"/>
    </source>
</evidence>
<dbReference type="Gramene" id="OIT27975">
    <property type="protein sequence ID" value="OIT27975"/>
    <property type="gene ID" value="A4A49_22723"/>
</dbReference>
<dbReference type="EMBL" id="MJEQ01002211">
    <property type="protein sequence ID" value="OIT27975.1"/>
    <property type="molecule type" value="Genomic_DNA"/>
</dbReference>
<dbReference type="AlphaFoldDB" id="A0A1J6L2J4"/>
<dbReference type="OMA" id="NWHRNAK"/>
<dbReference type="Pfam" id="PF03094">
    <property type="entry name" value="Mlo"/>
    <property type="match status" value="1"/>
</dbReference>
<protein>
    <submittedName>
        <fullName evidence="9">Mlo-like protein 5</fullName>
    </submittedName>
</protein>
<keyword evidence="4" id="KW-0611">Plant defense</keyword>
<proteinExistence type="inferred from homology"/>
<evidence type="ECO:0000256" key="6">
    <source>
        <dbReference type="ARBA" id="ARBA00023136"/>
    </source>
</evidence>
<keyword evidence="7" id="KW-0568">Pathogenesis-related protein</keyword>
<evidence type="ECO:0000256" key="2">
    <source>
        <dbReference type="ARBA" id="ARBA00006574"/>
    </source>
</evidence>
<dbReference type="Proteomes" id="UP000187609">
    <property type="component" value="Unassembled WGS sequence"/>
</dbReference>
<evidence type="ECO:0000256" key="8">
    <source>
        <dbReference type="SAM" id="MobiDB-lite"/>
    </source>
</evidence>
<feature type="compositionally biased region" description="Polar residues" evidence="8">
    <location>
        <begin position="94"/>
        <end position="106"/>
    </location>
</feature>
<reference evidence="9" key="1">
    <citation type="submission" date="2016-11" db="EMBL/GenBank/DDBJ databases">
        <title>The genome of Nicotiana attenuata.</title>
        <authorList>
            <person name="Xu S."/>
            <person name="Brockmoeller T."/>
            <person name="Gaquerel E."/>
            <person name="Navarro A."/>
            <person name="Kuhl H."/>
            <person name="Gase K."/>
            <person name="Ling Z."/>
            <person name="Zhou W."/>
            <person name="Kreitzer C."/>
            <person name="Stanke M."/>
            <person name="Tang H."/>
            <person name="Lyons E."/>
            <person name="Pandey P."/>
            <person name="Pandey S.P."/>
            <person name="Timmermann B."/>
            <person name="Baldwin I.T."/>
        </authorList>
    </citation>
    <scope>NUCLEOTIDE SEQUENCE [LARGE SCALE GENOMIC DNA]</scope>
    <source>
        <strain evidence="9">UT</strain>
    </source>
</reference>
<dbReference type="GO" id="GO:0006952">
    <property type="term" value="P:defense response"/>
    <property type="evidence" value="ECO:0007669"/>
    <property type="project" value="UniProtKB-KW"/>
</dbReference>
<dbReference type="SMR" id="A0A1J6L2J4"/>
<name>A0A1J6L2J4_NICAT</name>
<feature type="region of interest" description="Disordered" evidence="8">
    <location>
        <begin position="22"/>
        <end position="106"/>
    </location>
</feature>
<sequence length="106" mass="11492">MGSTMRRSIFDDQTSKALMNWHKNAKKKKPTKLGQVQTRKLGSPGDSPETSLSTKGGHQSRIEMSNVEPSSSSQTANIVASVDIPEEMPHNDGRSWSTNPGLLTGP</sequence>
<feature type="compositionally biased region" description="Polar residues" evidence="8">
    <location>
        <begin position="67"/>
        <end position="78"/>
    </location>
</feature>
<comment type="caution">
    <text evidence="9">The sequence shown here is derived from an EMBL/GenBank/DDBJ whole genome shotgun (WGS) entry which is preliminary data.</text>
</comment>
<evidence type="ECO:0000256" key="5">
    <source>
        <dbReference type="ARBA" id="ARBA00022989"/>
    </source>
</evidence>
<comment type="similarity">
    <text evidence="2">Belongs to the MLO family.</text>
</comment>
<evidence type="ECO:0000313" key="9">
    <source>
        <dbReference type="EMBL" id="OIT27975.1"/>
    </source>
</evidence>
<keyword evidence="6" id="KW-0472">Membrane</keyword>
<feature type="compositionally biased region" description="Polar residues" evidence="8">
    <location>
        <begin position="48"/>
        <end position="57"/>
    </location>
</feature>
<organism evidence="9 10">
    <name type="scientific">Nicotiana attenuata</name>
    <name type="common">Coyote tobacco</name>
    <dbReference type="NCBI Taxonomy" id="49451"/>
    <lineage>
        <taxon>Eukaryota</taxon>
        <taxon>Viridiplantae</taxon>
        <taxon>Streptophyta</taxon>
        <taxon>Embryophyta</taxon>
        <taxon>Tracheophyta</taxon>
        <taxon>Spermatophyta</taxon>
        <taxon>Magnoliopsida</taxon>
        <taxon>eudicotyledons</taxon>
        <taxon>Gunneridae</taxon>
        <taxon>Pentapetalae</taxon>
        <taxon>asterids</taxon>
        <taxon>lamiids</taxon>
        <taxon>Solanales</taxon>
        <taxon>Solanaceae</taxon>
        <taxon>Nicotianoideae</taxon>
        <taxon>Nicotianeae</taxon>
        <taxon>Nicotiana</taxon>
    </lineage>
</organism>
<evidence type="ECO:0000256" key="3">
    <source>
        <dbReference type="ARBA" id="ARBA00022692"/>
    </source>
</evidence>